<dbReference type="RefSeq" id="WP_318100719.1">
    <property type="nucleotide sequence ID" value="NZ_CP137573.1"/>
</dbReference>
<feature type="domain" description="Nudix hydrolase" evidence="6">
    <location>
        <begin position="242"/>
        <end position="368"/>
    </location>
</feature>
<evidence type="ECO:0000256" key="5">
    <source>
        <dbReference type="SAM" id="MobiDB-lite"/>
    </source>
</evidence>
<evidence type="ECO:0000256" key="3">
    <source>
        <dbReference type="ARBA" id="ARBA00022801"/>
    </source>
</evidence>
<feature type="region of interest" description="Disordered" evidence="5">
    <location>
        <begin position="230"/>
        <end position="249"/>
    </location>
</feature>
<dbReference type="SUPFAM" id="SSF55811">
    <property type="entry name" value="Nudix"/>
    <property type="match status" value="1"/>
</dbReference>
<evidence type="ECO:0000313" key="7">
    <source>
        <dbReference type="EMBL" id="WOX20285.1"/>
    </source>
</evidence>
<gene>
    <name evidence="7" type="ORF">R2D22_02310</name>
</gene>
<dbReference type="Gene3D" id="3.90.79.10">
    <property type="entry name" value="Nucleoside Triphosphate Pyrophosphohydrolase"/>
    <property type="match status" value="1"/>
</dbReference>
<dbReference type="PANTHER" id="PTHR43046">
    <property type="entry name" value="GDP-MANNOSE MANNOSYL HYDROLASE"/>
    <property type="match status" value="1"/>
</dbReference>
<dbReference type="CDD" id="cd02440">
    <property type="entry name" value="AdoMet_MTases"/>
    <property type="match status" value="1"/>
</dbReference>
<dbReference type="Gene3D" id="3.40.50.150">
    <property type="entry name" value="Vaccinia Virus protein VP39"/>
    <property type="match status" value="1"/>
</dbReference>
<evidence type="ECO:0000313" key="8">
    <source>
        <dbReference type="Proteomes" id="UP001301731"/>
    </source>
</evidence>
<evidence type="ECO:0000256" key="1">
    <source>
        <dbReference type="ARBA" id="ARBA00001946"/>
    </source>
</evidence>
<dbReference type="GO" id="GO:0008168">
    <property type="term" value="F:methyltransferase activity"/>
    <property type="evidence" value="ECO:0007669"/>
    <property type="project" value="UniProtKB-KW"/>
</dbReference>
<keyword evidence="7" id="KW-0489">Methyltransferase</keyword>
<dbReference type="GO" id="GO:0016787">
    <property type="term" value="F:hydrolase activity"/>
    <property type="evidence" value="ECO:0007669"/>
    <property type="project" value="UniProtKB-KW"/>
</dbReference>
<dbReference type="PROSITE" id="PS00893">
    <property type="entry name" value="NUDIX_BOX"/>
    <property type="match status" value="1"/>
</dbReference>
<dbReference type="Pfam" id="PF00293">
    <property type="entry name" value="NUDIX"/>
    <property type="match status" value="1"/>
</dbReference>
<dbReference type="InterPro" id="IPR029063">
    <property type="entry name" value="SAM-dependent_MTases_sf"/>
</dbReference>
<reference evidence="7 8" key="1">
    <citation type="submission" date="2023-10" db="EMBL/GenBank/DDBJ databases">
        <title>The genome sequence of Streptomyces sp. HUAS YS2.</title>
        <authorList>
            <person name="Mo P."/>
        </authorList>
    </citation>
    <scope>NUCLEOTIDE SEQUENCE [LARGE SCALE GENOMIC DNA]</scope>
    <source>
        <strain evidence="7 8">HUAS YS2</strain>
    </source>
</reference>
<dbReference type="SUPFAM" id="SSF53335">
    <property type="entry name" value="S-adenosyl-L-methionine-dependent methyltransferases"/>
    <property type="match status" value="1"/>
</dbReference>
<dbReference type="EMBL" id="CP137573">
    <property type="protein sequence ID" value="WOX20285.1"/>
    <property type="molecule type" value="Genomic_DNA"/>
</dbReference>
<dbReference type="Pfam" id="PF13649">
    <property type="entry name" value="Methyltransf_25"/>
    <property type="match status" value="1"/>
</dbReference>
<evidence type="ECO:0000259" key="6">
    <source>
        <dbReference type="PROSITE" id="PS51462"/>
    </source>
</evidence>
<dbReference type="PRINTS" id="PR00502">
    <property type="entry name" value="NUDIXFAMILY"/>
</dbReference>
<dbReference type="PANTHER" id="PTHR43046:SF14">
    <property type="entry name" value="MUTT_NUDIX FAMILY PROTEIN"/>
    <property type="match status" value="1"/>
</dbReference>
<proteinExistence type="inferred from homology"/>
<protein>
    <submittedName>
        <fullName evidence="7">Bifunctional class I SAM-dependent methyltransferase/NUDIX hydrolase</fullName>
    </submittedName>
</protein>
<dbReference type="GO" id="GO:0032259">
    <property type="term" value="P:methylation"/>
    <property type="evidence" value="ECO:0007669"/>
    <property type="project" value="UniProtKB-KW"/>
</dbReference>
<evidence type="ECO:0000256" key="2">
    <source>
        <dbReference type="ARBA" id="ARBA00005582"/>
    </source>
</evidence>
<sequence>MPNFATQNLDTWTTYGAHQLARNIALPELDGWAWDIPGAGPGVEVLGDVKGLRVLDLGSGLGRHAARIAALGATVTAVDSSPTQHQRAATRYPDTPGLHLVCADAVAHLRDTQPYDLIYSVSGVPFTDPRRLLPALANGLRPGGRFVFSALHTNSHGAGPSASVVARQEVLRLPRTTEDHSVHMWVLAPQLWEDLLVEHGLILDSVTAIDAPQPDTPVSYRLYMARRPERVPSRPRTTAPPPPNTALGVGVIVHGPDGVLLGRHRRGTYELAGGSVEPGETFAEAAVRELAEEAGLQADPGDVQVLGTLLDRVGDVVRLTVPVLVTTWSGVPHEREEAIGAWRFWPLDALPQPLFVPSSQCLTAWNPALPLDHPTALFQPYRSAGRASSTG</sequence>
<name>A0ABZ0LLW4_9ACTN</name>
<comment type="cofactor">
    <cofactor evidence="1">
        <name>Mg(2+)</name>
        <dbReference type="ChEBI" id="CHEBI:18420"/>
    </cofactor>
</comment>
<organism evidence="7 8">
    <name type="scientific">Streptomyces solicathayae</name>
    <dbReference type="NCBI Taxonomy" id="3081768"/>
    <lineage>
        <taxon>Bacteria</taxon>
        <taxon>Bacillati</taxon>
        <taxon>Actinomycetota</taxon>
        <taxon>Actinomycetes</taxon>
        <taxon>Kitasatosporales</taxon>
        <taxon>Streptomycetaceae</taxon>
        <taxon>Streptomyces</taxon>
    </lineage>
</organism>
<dbReference type="InterPro" id="IPR000086">
    <property type="entry name" value="NUDIX_hydrolase_dom"/>
</dbReference>
<keyword evidence="7" id="KW-0808">Transferase</keyword>
<comment type="similarity">
    <text evidence="2 4">Belongs to the Nudix hydrolase family.</text>
</comment>
<keyword evidence="8" id="KW-1185">Reference proteome</keyword>
<dbReference type="CDD" id="cd04678">
    <property type="entry name" value="NUDIX_MTH2_Nudt15"/>
    <property type="match status" value="1"/>
</dbReference>
<dbReference type="InterPro" id="IPR020476">
    <property type="entry name" value="Nudix_hydrolase"/>
</dbReference>
<evidence type="ECO:0000256" key="4">
    <source>
        <dbReference type="RuleBase" id="RU003476"/>
    </source>
</evidence>
<dbReference type="InterPro" id="IPR041698">
    <property type="entry name" value="Methyltransf_25"/>
</dbReference>
<dbReference type="InterPro" id="IPR020084">
    <property type="entry name" value="NUDIX_hydrolase_CS"/>
</dbReference>
<keyword evidence="3 4" id="KW-0378">Hydrolase</keyword>
<dbReference type="Proteomes" id="UP001301731">
    <property type="component" value="Chromosome"/>
</dbReference>
<dbReference type="PROSITE" id="PS51462">
    <property type="entry name" value="NUDIX"/>
    <property type="match status" value="1"/>
</dbReference>
<accession>A0ABZ0LLW4</accession>
<dbReference type="InterPro" id="IPR015797">
    <property type="entry name" value="NUDIX_hydrolase-like_dom_sf"/>
</dbReference>